<dbReference type="PROSITE" id="PS51257">
    <property type="entry name" value="PROKAR_LIPOPROTEIN"/>
    <property type="match status" value="1"/>
</dbReference>
<proteinExistence type="predicted"/>
<dbReference type="RefSeq" id="WP_133315993.1">
    <property type="nucleotide sequence ID" value="NZ_SMTL01000002.1"/>
</dbReference>
<dbReference type="Proteomes" id="UP000295238">
    <property type="component" value="Unassembled WGS sequence"/>
</dbReference>
<accession>A0A4R5UK29</accession>
<evidence type="ECO:0000313" key="2">
    <source>
        <dbReference type="EMBL" id="TDK37226.1"/>
    </source>
</evidence>
<organism evidence="2 3">
    <name type="scientific">Rhizobium deserti</name>
    <dbReference type="NCBI Taxonomy" id="2547961"/>
    <lineage>
        <taxon>Bacteria</taxon>
        <taxon>Pseudomonadati</taxon>
        <taxon>Pseudomonadota</taxon>
        <taxon>Alphaproteobacteria</taxon>
        <taxon>Hyphomicrobiales</taxon>
        <taxon>Rhizobiaceae</taxon>
        <taxon>Rhizobium/Agrobacterium group</taxon>
        <taxon>Rhizobium</taxon>
    </lineage>
</organism>
<reference evidence="2 3" key="1">
    <citation type="submission" date="2019-03" db="EMBL/GenBank/DDBJ databases">
        <title>Rhizobium sp. nov., an bacterium isolated from biocrust in Mu Us Desert.</title>
        <authorList>
            <person name="Lixiong L."/>
        </authorList>
    </citation>
    <scope>NUCLEOTIDE SEQUENCE [LARGE SCALE GENOMIC DNA]</scope>
    <source>
        <strain evidence="2 3">SPY-1</strain>
    </source>
</reference>
<evidence type="ECO:0000313" key="3">
    <source>
        <dbReference type="Proteomes" id="UP000295238"/>
    </source>
</evidence>
<feature type="signal peptide" evidence="1">
    <location>
        <begin position="1"/>
        <end position="27"/>
    </location>
</feature>
<feature type="chain" id="PRO_5020747353" description="Surface antigen domain-containing protein" evidence="1">
    <location>
        <begin position="28"/>
        <end position="143"/>
    </location>
</feature>
<gene>
    <name evidence="2" type="ORF">E2F50_10080</name>
</gene>
<dbReference type="EMBL" id="SMTL01000002">
    <property type="protein sequence ID" value="TDK37226.1"/>
    <property type="molecule type" value="Genomic_DNA"/>
</dbReference>
<keyword evidence="3" id="KW-1185">Reference proteome</keyword>
<keyword evidence="1" id="KW-0732">Signal</keyword>
<dbReference type="OrthoDB" id="5402098at2"/>
<name>A0A4R5UK29_9HYPH</name>
<protein>
    <recommendedName>
        <fullName evidence="4">Surface antigen domain-containing protein</fullName>
    </recommendedName>
</protein>
<comment type="caution">
    <text evidence="2">The sequence shown here is derived from an EMBL/GenBank/DDBJ whole genome shotgun (WGS) entry which is preliminary data.</text>
</comment>
<evidence type="ECO:0000256" key="1">
    <source>
        <dbReference type="SAM" id="SignalP"/>
    </source>
</evidence>
<dbReference type="InterPro" id="IPR016364">
    <property type="entry name" value="Surface_antigen_Rickettsia"/>
</dbReference>
<sequence length="143" mass="14786">MRFASFRNTTCLLLAAHVLASCNTASGAAGGSRSLISPRPSASAAYITALQGGIVGRSGAELTSSDRSRALEAEYRALEATAGGQAISWKGNDAGGEVIANAPFQVGAQNCRQYRHTVTVKGKDMIARGAACRNPDGTWTPLT</sequence>
<evidence type="ECO:0008006" key="4">
    <source>
        <dbReference type="Google" id="ProtNLM"/>
    </source>
</evidence>
<dbReference type="PIRSF" id="PIRSF002721">
    <property type="entry name" value="Surface_antigen_Rickettsia"/>
    <property type="match status" value="1"/>
</dbReference>
<dbReference type="AlphaFoldDB" id="A0A4R5UK29"/>